<feature type="region of interest" description="Disordered" evidence="9">
    <location>
        <begin position="1"/>
        <end position="20"/>
    </location>
</feature>
<evidence type="ECO:0000313" key="13">
    <source>
        <dbReference type="EMBL" id="MEU8132962.1"/>
    </source>
</evidence>
<proteinExistence type="predicted"/>
<comment type="catalytic activity">
    <reaction evidence="1">
        <text>ATP + protein L-histidine = ADP + protein N-phospho-L-histidine.</text>
        <dbReference type="EC" id="2.7.13.3"/>
    </reaction>
</comment>
<evidence type="ECO:0000256" key="3">
    <source>
        <dbReference type="ARBA" id="ARBA00022553"/>
    </source>
</evidence>
<dbReference type="CDD" id="cd16917">
    <property type="entry name" value="HATPase_UhpB-NarQ-NarX-like"/>
    <property type="match status" value="1"/>
</dbReference>
<dbReference type="EC" id="2.7.13.3" evidence="2"/>
<evidence type="ECO:0000256" key="4">
    <source>
        <dbReference type="ARBA" id="ARBA00022679"/>
    </source>
</evidence>
<keyword evidence="10" id="KW-0472">Membrane</keyword>
<feature type="domain" description="Putative sensor" evidence="12">
    <location>
        <begin position="32"/>
        <end position="216"/>
    </location>
</feature>
<dbReference type="PANTHER" id="PTHR24421:SF10">
    <property type="entry name" value="NITRATE_NITRITE SENSOR PROTEIN NARQ"/>
    <property type="match status" value="1"/>
</dbReference>
<evidence type="ECO:0000256" key="10">
    <source>
        <dbReference type="SAM" id="Phobius"/>
    </source>
</evidence>
<keyword evidence="14" id="KW-1185">Reference proteome</keyword>
<feature type="domain" description="Signal transduction histidine kinase subgroup 3 dimerisation and phosphoacceptor" evidence="11">
    <location>
        <begin position="246"/>
        <end position="311"/>
    </location>
</feature>
<keyword evidence="4" id="KW-0808">Transferase</keyword>
<feature type="transmembrane region" description="Helical" evidence="10">
    <location>
        <begin position="183"/>
        <end position="205"/>
    </location>
</feature>
<protein>
    <recommendedName>
        <fullName evidence="2">histidine kinase</fullName>
        <ecNumber evidence="2">2.7.13.3</ecNumber>
    </recommendedName>
</protein>
<dbReference type="EMBL" id="JBEZFP010000009">
    <property type="protein sequence ID" value="MEU8132962.1"/>
    <property type="molecule type" value="Genomic_DNA"/>
</dbReference>
<keyword evidence="6" id="KW-0418">Kinase</keyword>
<keyword evidence="3" id="KW-0597">Phosphoprotein</keyword>
<name>A0ABV3DB34_9ACTN</name>
<evidence type="ECO:0000256" key="1">
    <source>
        <dbReference type="ARBA" id="ARBA00000085"/>
    </source>
</evidence>
<evidence type="ECO:0000313" key="14">
    <source>
        <dbReference type="Proteomes" id="UP001551482"/>
    </source>
</evidence>
<evidence type="ECO:0000256" key="5">
    <source>
        <dbReference type="ARBA" id="ARBA00022741"/>
    </source>
</evidence>
<gene>
    <name evidence="13" type="ORF">AB0C36_05590</name>
</gene>
<feature type="transmembrane region" description="Helical" evidence="10">
    <location>
        <begin position="123"/>
        <end position="146"/>
    </location>
</feature>
<evidence type="ECO:0000256" key="8">
    <source>
        <dbReference type="ARBA" id="ARBA00023012"/>
    </source>
</evidence>
<dbReference type="InterPro" id="IPR050482">
    <property type="entry name" value="Sensor_HK_TwoCompSys"/>
</dbReference>
<comment type="caution">
    <text evidence="13">The sequence shown here is derived from an EMBL/GenBank/DDBJ whole genome shotgun (WGS) entry which is preliminary data.</text>
</comment>
<dbReference type="Gene3D" id="3.30.565.10">
    <property type="entry name" value="Histidine kinase-like ATPase, C-terminal domain"/>
    <property type="match status" value="1"/>
</dbReference>
<sequence length="455" mass="48290">MIETTASAGTGFDAAKPDAESRRGGFHRELSYLLVGFPLAVGTFVAIVTGLSFGIGCAAVVFGLPLLVRTLHAARSFAAAERRRVEHLTGRPLPPHHYQDVQGQTTLARWFGALSDRQAWRDVLHVLVAFPLRLVGFCFAVTWVVGGIGEVLYGAWSWSIPRDDGTRGLVDLMTGIEARWADIAFNMVVGVVLLATAVPVVRAFAALQVSLSRALLTNEKQALRARAETLDAGRRGAVAAEAQTLRRLERDLHDGPQQRLVRLTMDLEAVARRLDSDDPDRARPLVDDMLTQTHEALGEIRALSRGIAPPVLADRGLVAALAAAAARCPVPVTLDTRFDERRRFAPVVENTAYFVVTEALTNVAKHAGAGACTVTVTVDGTVLRAEVRDDGHGGAHLGKGHGLAGLADRLAAVEGTMDLVSPVGGPTMLTASIPLRGVGEGEGPHHGGGGDEARG</sequence>
<evidence type="ECO:0000259" key="12">
    <source>
        <dbReference type="Pfam" id="PF13796"/>
    </source>
</evidence>
<evidence type="ECO:0000256" key="9">
    <source>
        <dbReference type="SAM" id="MobiDB-lite"/>
    </source>
</evidence>
<keyword evidence="7" id="KW-0067">ATP-binding</keyword>
<keyword evidence="8" id="KW-0902">Two-component regulatory system</keyword>
<evidence type="ECO:0000256" key="7">
    <source>
        <dbReference type="ARBA" id="ARBA00022840"/>
    </source>
</evidence>
<dbReference type="InterPro" id="IPR011712">
    <property type="entry name" value="Sig_transdc_His_kin_sub3_dim/P"/>
</dbReference>
<dbReference type="Pfam" id="PF13796">
    <property type="entry name" value="Sensor"/>
    <property type="match status" value="1"/>
</dbReference>
<keyword evidence="10" id="KW-1133">Transmembrane helix</keyword>
<evidence type="ECO:0000256" key="6">
    <source>
        <dbReference type="ARBA" id="ARBA00022777"/>
    </source>
</evidence>
<dbReference type="Gene3D" id="1.20.5.1930">
    <property type="match status" value="1"/>
</dbReference>
<dbReference type="RefSeq" id="WP_358349662.1">
    <property type="nucleotide sequence ID" value="NZ_JBEZFP010000009.1"/>
</dbReference>
<feature type="transmembrane region" description="Helical" evidence="10">
    <location>
        <begin position="30"/>
        <end position="47"/>
    </location>
</feature>
<dbReference type="Pfam" id="PF07730">
    <property type="entry name" value="HisKA_3"/>
    <property type="match status" value="1"/>
</dbReference>
<keyword evidence="10" id="KW-0812">Transmembrane</keyword>
<feature type="transmembrane region" description="Helical" evidence="10">
    <location>
        <begin position="53"/>
        <end position="74"/>
    </location>
</feature>
<dbReference type="Proteomes" id="UP001551482">
    <property type="component" value="Unassembled WGS sequence"/>
</dbReference>
<dbReference type="InterPro" id="IPR025828">
    <property type="entry name" value="Put_sensor_dom"/>
</dbReference>
<dbReference type="InterPro" id="IPR036890">
    <property type="entry name" value="HATPase_C_sf"/>
</dbReference>
<evidence type="ECO:0000259" key="11">
    <source>
        <dbReference type="Pfam" id="PF07730"/>
    </source>
</evidence>
<organism evidence="13 14">
    <name type="scientific">Streptodolium elevatio</name>
    <dbReference type="NCBI Taxonomy" id="3157996"/>
    <lineage>
        <taxon>Bacteria</taxon>
        <taxon>Bacillati</taxon>
        <taxon>Actinomycetota</taxon>
        <taxon>Actinomycetes</taxon>
        <taxon>Kitasatosporales</taxon>
        <taxon>Streptomycetaceae</taxon>
        <taxon>Streptodolium</taxon>
    </lineage>
</organism>
<dbReference type="PANTHER" id="PTHR24421">
    <property type="entry name" value="NITRATE/NITRITE SENSOR PROTEIN NARX-RELATED"/>
    <property type="match status" value="1"/>
</dbReference>
<accession>A0ABV3DB34</accession>
<dbReference type="SUPFAM" id="SSF55874">
    <property type="entry name" value="ATPase domain of HSP90 chaperone/DNA topoisomerase II/histidine kinase"/>
    <property type="match status" value="1"/>
</dbReference>
<reference evidence="13 14" key="1">
    <citation type="submission" date="2024-06" db="EMBL/GenBank/DDBJ databases">
        <title>The Natural Products Discovery Center: Release of the First 8490 Sequenced Strains for Exploring Actinobacteria Biosynthetic Diversity.</title>
        <authorList>
            <person name="Kalkreuter E."/>
            <person name="Kautsar S.A."/>
            <person name="Yang D."/>
            <person name="Bader C.D."/>
            <person name="Teijaro C.N."/>
            <person name="Fluegel L."/>
            <person name="Davis C.M."/>
            <person name="Simpson J.R."/>
            <person name="Lauterbach L."/>
            <person name="Steele A.D."/>
            <person name="Gui C."/>
            <person name="Meng S."/>
            <person name="Li G."/>
            <person name="Viehrig K."/>
            <person name="Ye F."/>
            <person name="Su P."/>
            <person name="Kiefer A.F."/>
            <person name="Nichols A."/>
            <person name="Cepeda A.J."/>
            <person name="Yan W."/>
            <person name="Fan B."/>
            <person name="Jiang Y."/>
            <person name="Adhikari A."/>
            <person name="Zheng C.-J."/>
            <person name="Schuster L."/>
            <person name="Cowan T.M."/>
            <person name="Smanski M.J."/>
            <person name="Chevrette M.G."/>
            <person name="De Carvalho L.P.S."/>
            <person name="Shen B."/>
        </authorList>
    </citation>
    <scope>NUCLEOTIDE SEQUENCE [LARGE SCALE GENOMIC DNA]</scope>
    <source>
        <strain evidence="13 14">NPDC048946</strain>
    </source>
</reference>
<evidence type="ECO:0000256" key="2">
    <source>
        <dbReference type="ARBA" id="ARBA00012438"/>
    </source>
</evidence>
<keyword evidence="5" id="KW-0547">Nucleotide-binding</keyword>